<keyword evidence="8" id="KW-1185">Reference proteome</keyword>
<keyword evidence="5" id="KW-1133">Transmembrane helix</keyword>
<dbReference type="Pfam" id="PF12906">
    <property type="entry name" value="RINGv"/>
    <property type="match status" value="1"/>
</dbReference>
<feature type="region of interest" description="Disordered" evidence="4">
    <location>
        <begin position="1"/>
        <end position="32"/>
    </location>
</feature>
<dbReference type="PANTHER" id="PTHR46214">
    <property type="entry name" value="ZINC FINGER, RING-CH-TYPE"/>
    <property type="match status" value="1"/>
</dbReference>
<feature type="transmembrane region" description="Helical" evidence="5">
    <location>
        <begin position="248"/>
        <end position="270"/>
    </location>
</feature>
<reference evidence="7" key="1">
    <citation type="submission" date="2021-01" db="EMBL/GenBank/DDBJ databases">
        <title>Adiantum capillus-veneris genome.</title>
        <authorList>
            <person name="Fang Y."/>
            <person name="Liao Q."/>
        </authorList>
    </citation>
    <scope>NUCLEOTIDE SEQUENCE</scope>
    <source>
        <strain evidence="7">H3</strain>
        <tissue evidence="7">Leaf</tissue>
    </source>
</reference>
<dbReference type="InterPro" id="IPR011016">
    <property type="entry name" value="Znf_RING-CH"/>
</dbReference>
<evidence type="ECO:0000256" key="1">
    <source>
        <dbReference type="ARBA" id="ARBA00022723"/>
    </source>
</evidence>
<dbReference type="EMBL" id="JABFUD020000001">
    <property type="protein sequence ID" value="KAI5084276.1"/>
    <property type="molecule type" value="Genomic_DNA"/>
</dbReference>
<accession>A0A9D4VER1</accession>
<evidence type="ECO:0000259" key="6">
    <source>
        <dbReference type="PROSITE" id="PS51292"/>
    </source>
</evidence>
<keyword evidence="5" id="KW-0812">Transmembrane</keyword>
<dbReference type="OrthoDB" id="1900797at2759"/>
<protein>
    <recommendedName>
        <fullName evidence="6">RING-CH-type domain-containing protein</fullName>
    </recommendedName>
</protein>
<dbReference type="PANTHER" id="PTHR46214:SF12">
    <property type="entry name" value="RING_FYVE_PHD ZINC FINGER SUPERFAMILY PROTEIN"/>
    <property type="match status" value="1"/>
</dbReference>
<feature type="transmembrane region" description="Helical" evidence="5">
    <location>
        <begin position="314"/>
        <end position="332"/>
    </location>
</feature>
<feature type="transmembrane region" description="Helical" evidence="5">
    <location>
        <begin position="282"/>
        <end position="302"/>
    </location>
</feature>
<evidence type="ECO:0000256" key="4">
    <source>
        <dbReference type="SAM" id="MobiDB-lite"/>
    </source>
</evidence>
<evidence type="ECO:0000313" key="8">
    <source>
        <dbReference type="Proteomes" id="UP000886520"/>
    </source>
</evidence>
<dbReference type="Proteomes" id="UP000886520">
    <property type="component" value="Chromosome 1"/>
</dbReference>
<feature type="compositionally biased region" description="Polar residues" evidence="4">
    <location>
        <begin position="7"/>
        <end position="23"/>
    </location>
</feature>
<dbReference type="InterPro" id="IPR013083">
    <property type="entry name" value="Znf_RING/FYVE/PHD"/>
</dbReference>
<proteinExistence type="predicted"/>
<keyword evidence="3" id="KW-0862">Zinc</keyword>
<gene>
    <name evidence="7" type="ORF">GOP47_0000445</name>
</gene>
<evidence type="ECO:0000256" key="2">
    <source>
        <dbReference type="ARBA" id="ARBA00022771"/>
    </source>
</evidence>
<dbReference type="PROSITE" id="PS51292">
    <property type="entry name" value="ZF_RING_CH"/>
    <property type="match status" value="1"/>
</dbReference>
<organism evidence="7 8">
    <name type="scientific">Adiantum capillus-veneris</name>
    <name type="common">Maidenhair fern</name>
    <dbReference type="NCBI Taxonomy" id="13818"/>
    <lineage>
        <taxon>Eukaryota</taxon>
        <taxon>Viridiplantae</taxon>
        <taxon>Streptophyta</taxon>
        <taxon>Embryophyta</taxon>
        <taxon>Tracheophyta</taxon>
        <taxon>Polypodiopsida</taxon>
        <taxon>Polypodiidae</taxon>
        <taxon>Polypodiales</taxon>
        <taxon>Pteridineae</taxon>
        <taxon>Pteridaceae</taxon>
        <taxon>Vittarioideae</taxon>
        <taxon>Adiantum</taxon>
    </lineage>
</organism>
<dbReference type="GO" id="GO:0008270">
    <property type="term" value="F:zinc ion binding"/>
    <property type="evidence" value="ECO:0007669"/>
    <property type="project" value="UniProtKB-KW"/>
</dbReference>
<sequence>MPEEFSQESNLQEVEGLPTSNGANGKGSPEPVFTVKKADELEHLKVIDMPDATKDLHEGMPSTQQEAHDGFQVCRVCQCADPEKSGEVALKSLDVSQMNVSLLNSKNNLEEAPYLNDSLVELGCSCRSDLSLAHYACALRWFVSRGSLVCEICGVTASTIRLADHDKVVSTLKEMYLQLRSSMHGEASSQSCSANPRAPISSGHGGAALAEVSWFDPHGSLVHDLSDPIIDIPEERRPLNAANPATKWAVEGTGILAATGLLTVTIHWLLAPRASKGVARRGLNVLLAGVCALTIVVFLRFGVLPRIKYGPARYWAILVVFWFLIFGVWASSTRTTRASP</sequence>
<dbReference type="Gene3D" id="3.30.40.10">
    <property type="entry name" value="Zinc/RING finger domain, C3HC4 (zinc finger)"/>
    <property type="match status" value="1"/>
</dbReference>
<name>A0A9D4VER1_ADICA</name>
<comment type="caution">
    <text evidence="7">The sequence shown here is derived from an EMBL/GenBank/DDBJ whole genome shotgun (WGS) entry which is preliminary data.</text>
</comment>
<feature type="domain" description="RING-CH-type" evidence="6">
    <location>
        <begin position="66"/>
        <end position="160"/>
    </location>
</feature>
<evidence type="ECO:0000313" key="7">
    <source>
        <dbReference type="EMBL" id="KAI5084276.1"/>
    </source>
</evidence>
<dbReference type="AlphaFoldDB" id="A0A9D4VER1"/>
<keyword evidence="2" id="KW-0863">Zinc-finger</keyword>
<keyword evidence="5" id="KW-0472">Membrane</keyword>
<evidence type="ECO:0000256" key="5">
    <source>
        <dbReference type="SAM" id="Phobius"/>
    </source>
</evidence>
<keyword evidence="1" id="KW-0479">Metal-binding</keyword>
<evidence type="ECO:0000256" key="3">
    <source>
        <dbReference type="ARBA" id="ARBA00022833"/>
    </source>
</evidence>
<dbReference type="SMART" id="SM00744">
    <property type="entry name" value="RINGv"/>
    <property type="match status" value="1"/>
</dbReference>
<dbReference type="SUPFAM" id="SSF57850">
    <property type="entry name" value="RING/U-box"/>
    <property type="match status" value="1"/>
</dbReference>